<comment type="caution">
    <text evidence="2">The sequence shown here is derived from an EMBL/GenBank/DDBJ whole genome shotgun (WGS) entry which is preliminary data.</text>
</comment>
<gene>
    <name evidence="2" type="ORF">TWF694_005947</name>
</gene>
<evidence type="ECO:0000313" key="3">
    <source>
        <dbReference type="Proteomes" id="UP001365542"/>
    </source>
</evidence>
<name>A0AAV9WUK8_9PEZI</name>
<sequence>MESTIVSTSGLSRLSERRGIHKLAHIEPPLVPGPILRPFQAHKSSLSHIVDVEPILPTSNSSSSLASSISKASISAPRLQSSSSSVATTPAEPLPCMSFELSPSLPMTPEIGEFQGNWRQLDDEVVATFSGLGLDCEILEDMRRKSRSKSLSERVHSGIKNRTSSVTSVIAEQAEVESTDMPQESPNTETAPLIAPTVRSGVRQPPLTAILTMPQLSQENEELYDPDTLSDPSAPTSPVPETMGKTSRRTTVLQRMLPPKLRASMRRRSSSTHSVHAPPPIPPLSTMPTLYRQAPDTPDEDFDAYFAEKLPLPDNDSFSSIEEMIHTCAPTPPLPPFVMPNYFPKTVPLQSGLCSTATSPISNLPLLCENFPEIIPTHAGDLVKSPLPQPPISPLGSPRLPPIRAAVVNTISPLSLSGYQHQRMVPDVVEADSPAILSPKHRRQLSGEGPVTANSLADMIEQMIKEDEAFEVTEKHLLESGWNTPEEVQAIREQREETKAEWQKRIDDSKHILMEIRKQEVQISNRTDTDPKGTM</sequence>
<feature type="region of interest" description="Disordered" evidence="1">
    <location>
        <begin position="223"/>
        <end position="286"/>
    </location>
</feature>
<protein>
    <submittedName>
        <fullName evidence="2">Uncharacterized protein</fullName>
    </submittedName>
</protein>
<proteinExistence type="predicted"/>
<accession>A0AAV9WUK8</accession>
<evidence type="ECO:0000256" key="1">
    <source>
        <dbReference type="SAM" id="MobiDB-lite"/>
    </source>
</evidence>
<dbReference type="Proteomes" id="UP001365542">
    <property type="component" value="Unassembled WGS sequence"/>
</dbReference>
<organism evidence="2 3">
    <name type="scientific">Orbilia ellipsospora</name>
    <dbReference type="NCBI Taxonomy" id="2528407"/>
    <lineage>
        <taxon>Eukaryota</taxon>
        <taxon>Fungi</taxon>
        <taxon>Dikarya</taxon>
        <taxon>Ascomycota</taxon>
        <taxon>Pezizomycotina</taxon>
        <taxon>Orbiliomycetes</taxon>
        <taxon>Orbiliales</taxon>
        <taxon>Orbiliaceae</taxon>
        <taxon>Orbilia</taxon>
    </lineage>
</organism>
<evidence type="ECO:0000313" key="2">
    <source>
        <dbReference type="EMBL" id="KAK6524294.1"/>
    </source>
</evidence>
<dbReference type="AlphaFoldDB" id="A0AAV9WUK8"/>
<reference evidence="2 3" key="1">
    <citation type="submission" date="2019-10" db="EMBL/GenBank/DDBJ databases">
        <authorList>
            <person name="Palmer J.M."/>
        </authorList>
    </citation>
    <scope>NUCLEOTIDE SEQUENCE [LARGE SCALE GENOMIC DNA]</scope>
    <source>
        <strain evidence="2 3">TWF694</strain>
    </source>
</reference>
<keyword evidence="3" id="KW-1185">Reference proteome</keyword>
<dbReference type="EMBL" id="JAVHJO010000018">
    <property type="protein sequence ID" value="KAK6524294.1"/>
    <property type="molecule type" value="Genomic_DNA"/>
</dbReference>